<dbReference type="GO" id="GO:0006032">
    <property type="term" value="P:chitin catabolic process"/>
    <property type="evidence" value="ECO:0007669"/>
    <property type="project" value="UniProtKB-KW"/>
</dbReference>
<dbReference type="STRING" id="45354.A0A1L0CZ99"/>
<dbReference type="Gene3D" id="3.20.20.80">
    <property type="entry name" value="Glycosidases"/>
    <property type="match status" value="1"/>
</dbReference>
<evidence type="ECO:0000256" key="6">
    <source>
        <dbReference type="ARBA" id="ARBA00023277"/>
    </source>
</evidence>
<dbReference type="GO" id="GO:0008061">
    <property type="term" value="F:chitin binding"/>
    <property type="evidence" value="ECO:0007669"/>
    <property type="project" value="UniProtKB-KW"/>
</dbReference>
<accession>A0A1L0CZ99</accession>
<dbReference type="Pfam" id="PF00704">
    <property type="entry name" value="Glyco_hydro_18"/>
    <property type="match status" value="1"/>
</dbReference>
<name>A0A1L0CZ99_9ASCO</name>
<protein>
    <recommendedName>
        <fullName evidence="2">chitinase</fullName>
        <ecNumber evidence="2">3.2.1.14</ecNumber>
    </recommendedName>
</protein>
<keyword evidence="8" id="KW-0624">Polysaccharide degradation</keyword>
<dbReference type="InterPro" id="IPR050542">
    <property type="entry name" value="Glycosyl_Hydrlase18_Chitinase"/>
</dbReference>
<dbReference type="InterPro" id="IPR001223">
    <property type="entry name" value="Glyco_hydro18_cat"/>
</dbReference>
<evidence type="ECO:0000256" key="10">
    <source>
        <dbReference type="RuleBase" id="RU004453"/>
    </source>
</evidence>
<evidence type="ECO:0000256" key="4">
    <source>
        <dbReference type="ARBA" id="ARBA00022801"/>
    </source>
</evidence>
<keyword evidence="6" id="KW-0119">Carbohydrate metabolism</keyword>
<dbReference type="SUPFAM" id="SSF51445">
    <property type="entry name" value="(Trans)glycosidases"/>
    <property type="match status" value="1"/>
</dbReference>
<dbReference type="GO" id="GO:0000272">
    <property type="term" value="P:polysaccharide catabolic process"/>
    <property type="evidence" value="ECO:0007669"/>
    <property type="project" value="UniProtKB-KW"/>
</dbReference>
<evidence type="ECO:0000259" key="12">
    <source>
        <dbReference type="PROSITE" id="PS51910"/>
    </source>
</evidence>
<gene>
    <name evidence="13" type="ORF">SAMEA4029010_CIC11G00000004537</name>
</gene>
<dbReference type="EMBL" id="LT635757">
    <property type="protein sequence ID" value="SGZ49005.1"/>
    <property type="molecule type" value="Genomic_DNA"/>
</dbReference>
<evidence type="ECO:0000256" key="2">
    <source>
        <dbReference type="ARBA" id="ARBA00012729"/>
    </source>
</evidence>
<comment type="similarity">
    <text evidence="10">Belongs to the glycosyl hydrolase 18 family.</text>
</comment>
<feature type="chain" id="PRO_5012024066" description="chitinase" evidence="11">
    <location>
        <begin position="20"/>
        <end position="497"/>
    </location>
</feature>
<evidence type="ECO:0000256" key="8">
    <source>
        <dbReference type="ARBA" id="ARBA00023326"/>
    </source>
</evidence>
<dbReference type="PANTHER" id="PTHR45708:SF49">
    <property type="entry name" value="ENDOCHITINASE"/>
    <property type="match status" value="1"/>
</dbReference>
<evidence type="ECO:0000256" key="3">
    <source>
        <dbReference type="ARBA" id="ARBA00022669"/>
    </source>
</evidence>
<dbReference type="PROSITE" id="PS01095">
    <property type="entry name" value="GH18_1"/>
    <property type="match status" value="1"/>
</dbReference>
<keyword evidence="4 9" id="KW-0378">Hydrolase</keyword>
<evidence type="ECO:0000313" key="13">
    <source>
        <dbReference type="EMBL" id="SGZ49005.1"/>
    </source>
</evidence>
<feature type="domain" description="GH18" evidence="12">
    <location>
        <begin position="23"/>
        <end position="307"/>
    </location>
</feature>
<evidence type="ECO:0000256" key="9">
    <source>
        <dbReference type="RuleBase" id="RU000489"/>
    </source>
</evidence>
<feature type="signal peptide" evidence="11">
    <location>
        <begin position="1"/>
        <end position="19"/>
    </location>
</feature>
<dbReference type="EC" id="3.2.1.14" evidence="2"/>
<dbReference type="GO" id="GO:0005576">
    <property type="term" value="C:extracellular region"/>
    <property type="evidence" value="ECO:0007669"/>
    <property type="project" value="TreeGrafter"/>
</dbReference>
<keyword evidence="3" id="KW-0147">Chitin-binding</keyword>
<dbReference type="GO" id="GO:0008843">
    <property type="term" value="F:endochitinase activity"/>
    <property type="evidence" value="ECO:0007669"/>
    <property type="project" value="UniProtKB-EC"/>
</dbReference>
<dbReference type="PANTHER" id="PTHR45708">
    <property type="entry name" value="ENDOCHITINASE"/>
    <property type="match status" value="1"/>
</dbReference>
<proteinExistence type="inferred from homology"/>
<dbReference type="PROSITE" id="PS51910">
    <property type="entry name" value="GH18_2"/>
    <property type="match status" value="1"/>
</dbReference>
<dbReference type="OrthoDB" id="6020543at2759"/>
<dbReference type="CDD" id="cd02877">
    <property type="entry name" value="GH18_hevamine_XipI_class_III"/>
    <property type="match status" value="1"/>
</dbReference>
<comment type="catalytic activity">
    <reaction evidence="1">
        <text>Random endo-hydrolysis of N-acetyl-beta-D-glucosaminide (1-&gt;4)-beta-linkages in chitin and chitodextrins.</text>
        <dbReference type="EC" id="3.2.1.14"/>
    </reaction>
</comment>
<keyword evidence="11" id="KW-0732">Signal</keyword>
<dbReference type="Proteomes" id="UP000182334">
    <property type="component" value="Chromosome II"/>
</dbReference>
<dbReference type="InterPro" id="IPR017853">
    <property type="entry name" value="GH"/>
</dbReference>
<dbReference type="AlphaFoldDB" id="A0A1L0CZ99"/>
<reference evidence="13 14" key="1">
    <citation type="submission" date="2016-10" db="EMBL/GenBank/DDBJ databases">
        <authorList>
            <person name="de Groot N.N."/>
        </authorList>
    </citation>
    <scope>NUCLEOTIDE SEQUENCE [LARGE SCALE GENOMIC DNA]</scope>
    <source>
        <strain evidence="13 14">CBS 141442</strain>
    </source>
</reference>
<dbReference type="InterPro" id="IPR045321">
    <property type="entry name" value="Cts1-like"/>
</dbReference>
<evidence type="ECO:0000256" key="5">
    <source>
        <dbReference type="ARBA" id="ARBA00023024"/>
    </source>
</evidence>
<evidence type="ECO:0000313" key="14">
    <source>
        <dbReference type="Proteomes" id="UP000182334"/>
    </source>
</evidence>
<organism evidence="13 14">
    <name type="scientific">Sungouiella intermedia</name>
    <dbReference type="NCBI Taxonomy" id="45354"/>
    <lineage>
        <taxon>Eukaryota</taxon>
        <taxon>Fungi</taxon>
        <taxon>Dikarya</taxon>
        <taxon>Ascomycota</taxon>
        <taxon>Saccharomycotina</taxon>
        <taxon>Pichiomycetes</taxon>
        <taxon>Metschnikowiaceae</taxon>
        <taxon>Sungouiella</taxon>
    </lineage>
</organism>
<keyword evidence="5" id="KW-0146">Chitin degradation</keyword>
<evidence type="ECO:0000256" key="7">
    <source>
        <dbReference type="ARBA" id="ARBA00023295"/>
    </source>
</evidence>
<dbReference type="InterPro" id="IPR001579">
    <property type="entry name" value="Glyco_hydro_18_chit_AS"/>
</dbReference>
<evidence type="ECO:0000256" key="11">
    <source>
        <dbReference type="SAM" id="SignalP"/>
    </source>
</evidence>
<sequence>MIASKLLVVAGFVANQVLALSNKNVALYWGQNSYGDQDKLSTYCESDDFDVVIVSFVNDFPKLGLNLANQCGNTFSDGLLHCSAVGEDIKTCQAKGKKVLLSLGGAAGNYGFSSDAEGAAFATTLWNKFGGGSDDERPFDDAVVDGFDLDLEKQNQVGTVAFANALRAHFSADSSKSYYLSASPQCPYPDASVGDVLANVPLDYAFVQFYNNQCGLDATFNWNTWASFAASAPNPDIQLFVGLPGGPGSAVSGFVGLDTVKKQITQDVLCSKNFGGFSLWDASSATNNVNLNGDNFYVQLNDFLAGATCPTSSSSSSTSAATSSSSSTSVAATVATSVATSAAPLALYSNSTSSSVDQATVVKTTVIEEIYTTVCPDDNGVLTTIVATNIKTVTFTGECECTKGGNKNGVAPATETTKATGAATGATGASAATAVTTKAAVTGSAEQDTTITVLYTQTAAGNGTKPAQISSYEYSGSSSKAGVSLFVVLMLSLLQLF</sequence>
<evidence type="ECO:0000256" key="1">
    <source>
        <dbReference type="ARBA" id="ARBA00000822"/>
    </source>
</evidence>
<keyword evidence="7 9" id="KW-0326">Glycosidase</keyword>
<keyword evidence="14" id="KW-1185">Reference proteome</keyword>